<dbReference type="InterPro" id="IPR028884">
    <property type="entry name" value="Trm82"/>
</dbReference>
<comment type="subcellular location">
    <subcellularLocation>
        <location evidence="1 6">Nucleus</location>
    </subcellularLocation>
</comment>
<dbReference type="AlphaFoldDB" id="A0A8H5C8U0"/>
<dbReference type="HAMAP" id="MF_03056">
    <property type="entry name" value="TRM82"/>
    <property type="match status" value="1"/>
</dbReference>
<dbReference type="PROSITE" id="PS50082">
    <property type="entry name" value="WD_REPEATS_2"/>
    <property type="match status" value="1"/>
</dbReference>
<evidence type="ECO:0000256" key="7">
    <source>
        <dbReference type="PROSITE-ProRule" id="PRU00221"/>
    </source>
</evidence>
<evidence type="ECO:0000256" key="8">
    <source>
        <dbReference type="SAM" id="MobiDB-lite"/>
    </source>
</evidence>
<name>A0A8H5C8U0_9AGAR</name>
<comment type="similarity">
    <text evidence="6">Belongs to the WD repeat TRM82 family.</text>
</comment>
<dbReference type="Proteomes" id="UP000541558">
    <property type="component" value="Unassembled WGS sequence"/>
</dbReference>
<reference evidence="9 10" key="1">
    <citation type="journal article" date="2020" name="ISME J.">
        <title>Uncovering the hidden diversity of litter-decomposition mechanisms in mushroom-forming fungi.</title>
        <authorList>
            <person name="Floudas D."/>
            <person name="Bentzer J."/>
            <person name="Ahren D."/>
            <person name="Johansson T."/>
            <person name="Persson P."/>
            <person name="Tunlid A."/>
        </authorList>
    </citation>
    <scope>NUCLEOTIDE SEQUENCE [LARGE SCALE GENOMIC DNA]</scope>
    <source>
        <strain evidence="9 10">CBS 175.51</strain>
    </source>
</reference>
<dbReference type="PANTHER" id="PTHR16288:SF0">
    <property type="entry name" value="TRNA (GUANINE-N(7)-)-METHYLTRANSFERASE NON-CATALYTIC SUBUNIT WDR4"/>
    <property type="match status" value="1"/>
</dbReference>
<dbReference type="GO" id="GO:0043527">
    <property type="term" value="C:tRNA methyltransferase complex"/>
    <property type="evidence" value="ECO:0007669"/>
    <property type="project" value="TreeGrafter"/>
</dbReference>
<feature type="region of interest" description="Disordered" evidence="8">
    <location>
        <begin position="291"/>
        <end position="363"/>
    </location>
</feature>
<evidence type="ECO:0000256" key="6">
    <source>
        <dbReference type="HAMAP-Rule" id="MF_03056"/>
    </source>
</evidence>
<keyword evidence="2 6" id="KW-0853">WD repeat</keyword>
<accession>A0A8H5C8U0</accession>
<dbReference type="Gene3D" id="2.130.10.10">
    <property type="entry name" value="YVTN repeat-like/Quinoprotein amine dehydrogenase"/>
    <property type="match status" value="1"/>
</dbReference>
<sequence length="607" mass="65402">MAAESSSSYPFSRLFVGQEKTVAISGPHIHVLDSSTGETLQSTAQYSTEQLERDSILKSGPIRCAVVDEAFKYLAEIGEDKMLKLWEISSEEGLKLLNARELPKKPTSIMFTKDSQTVLVSDKFGDVFRYAILAISIAPRAEVGESYSLVYTPFTTSELEEQKEAKEKDPYASHTNPSNGALILGHVSPLNAMLLTDDEKYIITSDRDEHIRVSWYPQGFNIEMYCLGHHKFVSALHIPSADSTTLISGGGDPALKLWDWMTGQEKAELPVAEVVEPFIVIKRVLGKNRWGAEGEGDENEGESGGKGKKGKGKKGKGKGKGQQAQAKEEDTPEGSGAMEVDEAGTPGIANAPSAEDASTSQPAPQKILAIRRIETLTVEKADTFILFSAIGATALFSAPYPSSLSSDAQSLDTSATRHLDFGKPIIDFYITSPPSASSKPLIWVLLDNSWTADDETSASTSDRVRLVTVSSSGELTVIDGEDQVPSASLLKNLNGPAIAVPASAKDLKTLDLYSELLSLPKYVEKLAPGTVPQNVDVAAADAAQPAANLTKRKLGRMKRTTKVEEVKQKVLPGTSQGDDLPEESGEADEPETKRARSSSQTPEDSKP</sequence>
<dbReference type="EMBL" id="JAACJK010000059">
    <property type="protein sequence ID" value="KAF5336127.1"/>
    <property type="molecule type" value="Genomic_DNA"/>
</dbReference>
<keyword evidence="3 6" id="KW-0819">tRNA processing</keyword>
<organism evidence="9 10">
    <name type="scientific">Ephemerocybe angulata</name>
    <dbReference type="NCBI Taxonomy" id="980116"/>
    <lineage>
        <taxon>Eukaryota</taxon>
        <taxon>Fungi</taxon>
        <taxon>Dikarya</taxon>
        <taxon>Basidiomycota</taxon>
        <taxon>Agaricomycotina</taxon>
        <taxon>Agaricomycetes</taxon>
        <taxon>Agaricomycetidae</taxon>
        <taxon>Agaricales</taxon>
        <taxon>Agaricineae</taxon>
        <taxon>Psathyrellaceae</taxon>
        <taxon>Ephemerocybe</taxon>
    </lineage>
</organism>
<gene>
    <name evidence="9" type="ORF">D9611_006318</name>
</gene>
<comment type="pathway">
    <text evidence="6">tRNA modification; N(7)-methylguanine-tRNA biosynthesis.</text>
</comment>
<dbReference type="PANTHER" id="PTHR16288">
    <property type="entry name" value="WD40 REPEAT PROTEIN 4"/>
    <property type="match status" value="1"/>
</dbReference>
<dbReference type="OrthoDB" id="339900at2759"/>
<feature type="compositionally biased region" description="Basic residues" evidence="8">
    <location>
        <begin position="306"/>
        <end position="319"/>
    </location>
</feature>
<evidence type="ECO:0000256" key="1">
    <source>
        <dbReference type="ARBA" id="ARBA00004123"/>
    </source>
</evidence>
<proteinExistence type="inferred from homology"/>
<evidence type="ECO:0000313" key="9">
    <source>
        <dbReference type="EMBL" id="KAF5336127.1"/>
    </source>
</evidence>
<dbReference type="InterPro" id="IPR001680">
    <property type="entry name" value="WD40_rpt"/>
</dbReference>
<keyword evidence="4 6" id="KW-0677">Repeat</keyword>
<feature type="compositionally biased region" description="Acidic residues" evidence="8">
    <location>
        <begin position="579"/>
        <end position="589"/>
    </location>
</feature>
<feature type="repeat" description="WD" evidence="7">
    <location>
        <begin position="226"/>
        <end position="268"/>
    </location>
</feature>
<evidence type="ECO:0000256" key="4">
    <source>
        <dbReference type="ARBA" id="ARBA00022737"/>
    </source>
</evidence>
<dbReference type="InterPro" id="IPR015943">
    <property type="entry name" value="WD40/YVTN_repeat-like_dom_sf"/>
</dbReference>
<dbReference type="SUPFAM" id="SSF50978">
    <property type="entry name" value="WD40 repeat-like"/>
    <property type="match status" value="1"/>
</dbReference>
<dbReference type="InterPro" id="IPR036322">
    <property type="entry name" value="WD40_repeat_dom_sf"/>
</dbReference>
<dbReference type="Pfam" id="PF00400">
    <property type="entry name" value="WD40"/>
    <property type="match status" value="1"/>
</dbReference>
<protein>
    <recommendedName>
        <fullName evidence="11">Transfer RNA methyltransferase 82</fullName>
    </recommendedName>
</protein>
<dbReference type="SMART" id="SM00320">
    <property type="entry name" value="WD40"/>
    <property type="match status" value="3"/>
</dbReference>
<evidence type="ECO:0000256" key="3">
    <source>
        <dbReference type="ARBA" id="ARBA00022694"/>
    </source>
</evidence>
<feature type="region of interest" description="Disordered" evidence="8">
    <location>
        <begin position="557"/>
        <end position="607"/>
    </location>
</feature>
<dbReference type="GO" id="GO:0005829">
    <property type="term" value="C:cytosol"/>
    <property type="evidence" value="ECO:0007669"/>
    <property type="project" value="TreeGrafter"/>
</dbReference>
<dbReference type="UniPathway" id="UPA00989"/>
<evidence type="ECO:0000256" key="5">
    <source>
        <dbReference type="ARBA" id="ARBA00023242"/>
    </source>
</evidence>
<keyword evidence="10" id="KW-1185">Reference proteome</keyword>
<comment type="caution">
    <text evidence="9">The sequence shown here is derived from an EMBL/GenBank/DDBJ whole genome shotgun (WGS) entry which is preliminary data.</text>
</comment>
<feature type="compositionally biased region" description="Polar residues" evidence="8">
    <location>
        <begin position="597"/>
        <end position="607"/>
    </location>
</feature>
<evidence type="ECO:0000256" key="2">
    <source>
        <dbReference type="ARBA" id="ARBA00022574"/>
    </source>
</evidence>
<evidence type="ECO:0008006" key="11">
    <source>
        <dbReference type="Google" id="ProtNLM"/>
    </source>
</evidence>
<comment type="function">
    <text evidence="6">Required for the formation of N(7)-methylguanine at position 46 (m7G46) in tRNA. In the complex, it is required to stabilize and induce conformational changes of the catalytic subunit.</text>
</comment>
<keyword evidence="5 6" id="KW-0539">Nucleus</keyword>
<dbReference type="GO" id="GO:0005634">
    <property type="term" value="C:nucleus"/>
    <property type="evidence" value="ECO:0007669"/>
    <property type="project" value="UniProtKB-SubCell"/>
</dbReference>
<evidence type="ECO:0000313" key="10">
    <source>
        <dbReference type="Proteomes" id="UP000541558"/>
    </source>
</evidence>
<dbReference type="GO" id="GO:0106004">
    <property type="term" value="P:tRNA (guanine-N7)-methylation"/>
    <property type="evidence" value="ECO:0007669"/>
    <property type="project" value="UniProtKB-UniRule"/>
</dbReference>